<dbReference type="PANTHER" id="PTHR43763">
    <property type="entry name" value="XAA-PRO AMINOPEPTIDASE 1"/>
    <property type="match status" value="1"/>
</dbReference>
<dbReference type="EC" id="3.4.11.9" evidence="8"/>
<keyword evidence="9" id="KW-1185">Reference proteome</keyword>
<protein>
    <submittedName>
        <fullName evidence="8">Xaa-Pro aminopeptidase 2</fullName>
        <ecNumber evidence="8">3.4.11.9</ecNumber>
    </submittedName>
</protein>
<evidence type="ECO:0000256" key="1">
    <source>
        <dbReference type="ARBA" id="ARBA00001936"/>
    </source>
</evidence>
<dbReference type="Proteomes" id="UP001381693">
    <property type="component" value="Unassembled WGS sequence"/>
</dbReference>
<comment type="similarity">
    <text evidence="2">Belongs to the peptidase M24B family.</text>
</comment>
<evidence type="ECO:0000256" key="2">
    <source>
        <dbReference type="ARBA" id="ARBA00008766"/>
    </source>
</evidence>
<keyword evidence="3" id="KW-0479">Metal-binding</keyword>
<keyword evidence="4 8" id="KW-0378">Hydrolase</keyword>
<evidence type="ECO:0000256" key="4">
    <source>
        <dbReference type="ARBA" id="ARBA00022801"/>
    </source>
</evidence>
<keyword evidence="6" id="KW-0175">Coiled coil</keyword>
<evidence type="ECO:0000313" key="8">
    <source>
        <dbReference type="EMBL" id="KAK7068099.1"/>
    </source>
</evidence>
<dbReference type="InterPro" id="IPR050422">
    <property type="entry name" value="X-Pro_aminopeptidase_P"/>
</dbReference>
<dbReference type="Pfam" id="PF16189">
    <property type="entry name" value="Creatinase_N_2"/>
    <property type="match status" value="1"/>
</dbReference>
<evidence type="ECO:0000256" key="6">
    <source>
        <dbReference type="SAM" id="Coils"/>
    </source>
</evidence>
<dbReference type="InterPro" id="IPR000994">
    <property type="entry name" value="Pept_M24"/>
</dbReference>
<comment type="caution">
    <text evidence="8">The sequence shown here is derived from an EMBL/GenBank/DDBJ whole genome shotgun (WGS) entry which is preliminary data.</text>
</comment>
<keyword evidence="8" id="KW-0031">Aminopeptidase</keyword>
<evidence type="ECO:0000256" key="5">
    <source>
        <dbReference type="ARBA" id="ARBA00023211"/>
    </source>
</evidence>
<accession>A0AAN8WVF5</accession>
<dbReference type="SUPFAM" id="SSF55920">
    <property type="entry name" value="Creatinase/aminopeptidase"/>
    <property type="match status" value="1"/>
</dbReference>
<dbReference type="FunFam" id="3.90.230.10:FF:000007">
    <property type="entry name" value="Xaa-Pro aminopeptidase P"/>
    <property type="match status" value="1"/>
</dbReference>
<sequence>MTEWLIQNLSNGSVVGADPKLIGTDEWKKWDKKLSDANITLRAEETNLVDLVWPEGERPPHSTDPIFIHELQFAGKKWEKKVEEAREEMENKEADMMVLTALDEIAWLLNLRGNDIPNTPVFRSYVFIGRNSVELFIPKGKITPAVDNHLNVNQCGEEECVTISEYSTVLTRLQALQLDHGIRKVLLPSKYSYSGGVSYAIYSAVPEDKRLFVTSPVLFMKARKNEVEVQGMKRAHIKDAVALCDFLSFMEQEITDGNAWNEMEAAETLSEYREQQDHYVGLSFGTTSAFGPNGAVIHYKPRNETNRYITTESLYLLDSGGQYKDGTTDVTRTMHYGTPTPFQVEAYTRVLMGAIDLATLVFPESTGDKDVDIMARKHLYEVGLDYRHGTGHGIGMFLSVHEAPTQVRIYSKEEHKFEIGQFFSDGKYYLDSQLK</sequence>
<keyword evidence="8" id="KW-0645">Protease</keyword>
<dbReference type="InterPro" id="IPR029149">
    <property type="entry name" value="Creatin/AminoP/Spt16_N"/>
</dbReference>
<feature type="domain" description="Peptidase M24" evidence="7">
    <location>
        <begin position="231"/>
        <end position="424"/>
    </location>
</feature>
<dbReference type="GO" id="GO:0046872">
    <property type="term" value="F:metal ion binding"/>
    <property type="evidence" value="ECO:0007669"/>
    <property type="project" value="UniProtKB-KW"/>
</dbReference>
<feature type="coiled-coil region" evidence="6">
    <location>
        <begin position="68"/>
        <end position="102"/>
    </location>
</feature>
<dbReference type="Pfam" id="PF00557">
    <property type="entry name" value="Peptidase_M24"/>
    <property type="match status" value="1"/>
</dbReference>
<dbReference type="Gene3D" id="3.90.230.10">
    <property type="entry name" value="Creatinase/methionine aminopeptidase superfamily"/>
    <property type="match status" value="1"/>
</dbReference>
<dbReference type="AlphaFoldDB" id="A0AAN8WVF5"/>
<evidence type="ECO:0000259" key="7">
    <source>
        <dbReference type="Pfam" id="PF00557"/>
    </source>
</evidence>
<dbReference type="EMBL" id="JAXCGZ010017439">
    <property type="protein sequence ID" value="KAK7068099.1"/>
    <property type="molecule type" value="Genomic_DNA"/>
</dbReference>
<name>A0AAN8WVF5_HALRR</name>
<gene>
    <name evidence="8" type="primary">XPNPEP2_3</name>
    <name evidence="8" type="ORF">SK128_025421</name>
</gene>
<evidence type="ECO:0000256" key="3">
    <source>
        <dbReference type="ARBA" id="ARBA00022723"/>
    </source>
</evidence>
<dbReference type="GO" id="GO:0005737">
    <property type="term" value="C:cytoplasm"/>
    <property type="evidence" value="ECO:0007669"/>
    <property type="project" value="UniProtKB-ARBA"/>
</dbReference>
<dbReference type="InterPro" id="IPR036005">
    <property type="entry name" value="Creatinase/aminopeptidase-like"/>
</dbReference>
<reference evidence="8 9" key="1">
    <citation type="submission" date="2023-11" db="EMBL/GenBank/DDBJ databases">
        <title>Halocaridina rubra genome assembly.</title>
        <authorList>
            <person name="Smith C."/>
        </authorList>
    </citation>
    <scope>NUCLEOTIDE SEQUENCE [LARGE SCALE GENOMIC DNA]</scope>
    <source>
        <strain evidence="8">EP-1</strain>
        <tissue evidence="8">Whole</tissue>
    </source>
</reference>
<organism evidence="8 9">
    <name type="scientific">Halocaridina rubra</name>
    <name type="common">Hawaiian red shrimp</name>
    <dbReference type="NCBI Taxonomy" id="373956"/>
    <lineage>
        <taxon>Eukaryota</taxon>
        <taxon>Metazoa</taxon>
        <taxon>Ecdysozoa</taxon>
        <taxon>Arthropoda</taxon>
        <taxon>Crustacea</taxon>
        <taxon>Multicrustacea</taxon>
        <taxon>Malacostraca</taxon>
        <taxon>Eumalacostraca</taxon>
        <taxon>Eucarida</taxon>
        <taxon>Decapoda</taxon>
        <taxon>Pleocyemata</taxon>
        <taxon>Caridea</taxon>
        <taxon>Atyoidea</taxon>
        <taxon>Atyidae</taxon>
        <taxon>Halocaridina</taxon>
    </lineage>
</organism>
<dbReference type="PANTHER" id="PTHR43763:SF6">
    <property type="entry name" value="XAA-PRO AMINOPEPTIDASE 1"/>
    <property type="match status" value="1"/>
</dbReference>
<dbReference type="Gene3D" id="3.40.350.10">
    <property type="entry name" value="Creatinase/prolidase N-terminal domain"/>
    <property type="match status" value="2"/>
</dbReference>
<dbReference type="GO" id="GO:0004177">
    <property type="term" value="F:aminopeptidase activity"/>
    <property type="evidence" value="ECO:0007669"/>
    <property type="project" value="UniProtKB-KW"/>
</dbReference>
<keyword evidence="5" id="KW-0464">Manganese</keyword>
<comment type="cofactor">
    <cofactor evidence="1">
        <name>Mn(2+)</name>
        <dbReference type="ChEBI" id="CHEBI:29035"/>
    </cofactor>
</comment>
<proteinExistence type="inferred from homology"/>
<evidence type="ECO:0000313" key="9">
    <source>
        <dbReference type="Proteomes" id="UP001381693"/>
    </source>
</evidence>